<reference evidence="1" key="1">
    <citation type="submission" date="2020-06" db="EMBL/GenBank/DDBJ databases">
        <title>Genomes of multiple members of Pneumocystis genus reveal paths to human pathogen Pneumocystis jirovecii.</title>
        <authorList>
            <person name="Cisse O.H."/>
            <person name="Ma L."/>
            <person name="Dekker J."/>
            <person name="Khil P."/>
            <person name="Jo J."/>
            <person name="Brenchley J."/>
            <person name="Blair R."/>
            <person name="Pahar B."/>
            <person name="Chabe M."/>
            <person name="Van Rompay K.A."/>
            <person name="Keesler R."/>
            <person name="Sukura A."/>
            <person name="Hirsch V."/>
            <person name="Kutty G."/>
            <person name="Liu Y."/>
            <person name="Peng L."/>
            <person name="Chen J."/>
            <person name="Song J."/>
            <person name="Weissenbacher-Lang C."/>
            <person name="Xu J."/>
            <person name="Upham N.S."/>
            <person name="Stajich J.E."/>
            <person name="Cuomo C.A."/>
            <person name="Cushion M.T."/>
            <person name="Kovacs J.A."/>
        </authorList>
    </citation>
    <scope>NUCLEOTIDE SEQUENCE</scope>
    <source>
        <strain evidence="1">2A</strain>
    </source>
</reference>
<evidence type="ECO:0008006" key="3">
    <source>
        <dbReference type="Google" id="ProtNLM"/>
    </source>
</evidence>
<dbReference type="PANTHER" id="PTHR47766">
    <property type="entry name" value="PROTEIN EFR3"/>
    <property type="match status" value="1"/>
</dbReference>
<dbReference type="AlphaFoldDB" id="A0A899FXV7"/>
<dbReference type="PANTHER" id="PTHR47766:SF1">
    <property type="entry name" value="PROTEIN EFR3"/>
    <property type="match status" value="1"/>
</dbReference>
<name>A0A899FXV7_9ASCO</name>
<protein>
    <recommendedName>
        <fullName evidence="3">Protein EFR3</fullName>
    </recommendedName>
</protein>
<gene>
    <name evidence="1" type="ORF">MERGE_002754</name>
</gene>
<dbReference type="GO" id="GO:0072659">
    <property type="term" value="P:protein localization to plasma membrane"/>
    <property type="evidence" value="ECO:0007669"/>
    <property type="project" value="InterPro"/>
</dbReference>
<dbReference type="EMBL" id="CP054537">
    <property type="protein sequence ID" value="QSL65443.1"/>
    <property type="molecule type" value="Genomic_DNA"/>
</dbReference>
<accession>A0A899FXV7</accession>
<dbReference type="SUPFAM" id="SSF48371">
    <property type="entry name" value="ARM repeat"/>
    <property type="match status" value="1"/>
</dbReference>
<keyword evidence="2" id="KW-1185">Reference proteome</keyword>
<evidence type="ECO:0000313" key="2">
    <source>
        <dbReference type="Proteomes" id="UP000663699"/>
    </source>
</evidence>
<dbReference type="InterPro" id="IPR039786">
    <property type="entry name" value="EFR3"/>
</dbReference>
<sequence>MDSQGQANFRKKQGDIIVSLYICKALIERCHKDLNLYAANVVNILNSVLRSGDVEAIEHSVDCFASFISHHNGLILSSDENYAKQFNILITAFVDFAMAQSGPKMTRYRLVGMQAAQAITSSEAIQNSNLLYLTAKIIPGILHNLQHKNEEFLLRFQSKTENFNKTENYVDPVSSTNRTINDDDQSEDELNEILALENLKRIYEINDGAHIKNATLALISHIRSLTKNKSIINWAVTLITMITRWTHVQHRYIILIITVEILESLPDKDIPSKEYFLLTSLIHALLSSNVNLIGQIKELDSPNTARLSKVILSKRSYLLEGNTIGHIFNSEQREFFISELIHCLGALATHIYYRDQITDMTASFLNCLRPFSNASSASVNEVRIGKLLALAAVREIFVIVNLKCNQSGVSRSRVSLDIWNYTAVVLKDSDPILRLEYISVLTTFLNIEFNSPDEESLYNFDSIDEENINLSLQQKSTILSIIIWYLIIVSKKINNQKLFEKANEEMNKRKLDKSWPDFITLHPSFISSSICSPQPLSKTITPSKPFLNKEEIINILVLYTPKFPENVKKYITETWTPESSLILEDFSRSDSLVGMDSINYKKHLSPSSSLSQIALNQEEILQNNIHPSLKENYLKRTLTEPNINNIKTSFNIPKNKLNKFKSSEKFMQKDADKFNQNTTQKIDMNKLLDNISLKVLSNSKKHSKISASAPYA</sequence>
<organism evidence="1 2">
    <name type="scientific">Pneumocystis wakefieldiae</name>
    <dbReference type="NCBI Taxonomy" id="38082"/>
    <lineage>
        <taxon>Eukaryota</taxon>
        <taxon>Fungi</taxon>
        <taxon>Dikarya</taxon>
        <taxon>Ascomycota</taxon>
        <taxon>Taphrinomycotina</taxon>
        <taxon>Pneumocystomycetes</taxon>
        <taxon>Pneumocystaceae</taxon>
        <taxon>Pneumocystis</taxon>
    </lineage>
</organism>
<dbReference type="InterPro" id="IPR016024">
    <property type="entry name" value="ARM-type_fold"/>
</dbReference>
<dbReference type="GO" id="GO:0005886">
    <property type="term" value="C:plasma membrane"/>
    <property type="evidence" value="ECO:0007669"/>
    <property type="project" value="TreeGrafter"/>
</dbReference>
<dbReference type="Proteomes" id="UP000663699">
    <property type="component" value="Chromosome 6"/>
</dbReference>
<evidence type="ECO:0000313" key="1">
    <source>
        <dbReference type="EMBL" id="QSL65443.1"/>
    </source>
</evidence>
<proteinExistence type="predicted"/>
<dbReference type="OrthoDB" id="19232at2759"/>